<name>A0A5J9T4I3_9POAL</name>
<dbReference type="OrthoDB" id="684795at2759"/>
<dbReference type="EMBL" id="RWGY01000051">
    <property type="protein sequence ID" value="TVU05878.1"/>
    <property type="molecule type" value="Genomic_DNA"/>
</dbReference>
<gene>
    <name evidence="3" type="ORF">EJB05_49062</name>
</gene>
<evidence type="ECO:0000256" key="1">
    <source>
        <dbReference type="SAM" id="MobiDB-lite"/>
    </source>
</evidence>
<feature type="compositionally biased region" description="Low complexity" evidence="1">
    <location>
        <begin position="61"/>
        <end position="75"/>
    </location>
</feature>
<keyword evidence="4" id="KW-1185">Reference proteome</keyword>
<dbReference type="PANTHER" id="PTHR33326:SF38">
    <property type="entry name" value="EXPRESSED PROTEIN"/>
    <property type="match status" value="1"/>
</dbReference>
<dbReference type="Gramene" id="TVU05878">
    <property type="protein sequence ID" value="TVU05878"/>
    <property type="gene ID" value="EJB05_49062"/>
</dbReference>
<dbReference type="InterPro" id="IPR022059">
    <property type="entry name" value="DUF3615"/>
</dbReference>
<protein>
    <recommendedName>
        <fullName evidence="2">DUF3615 domain-containing protein</fullName>
    </recommendedName>
</protein>
<evidence type="ECO:0000313" key="4">
    <source>
        <dbReference type="Proteomes" id="UP000324897"/>
    </source>
</evidence>
<proteinExistence type="predicted"/>
<evidence type="ECO:0000259" key="2">
    <source>
        <dbReference type="Pfam" id="PF12274"/>
    </source>
</evidence>
<accession>A0A5J9T4I3</accession>
<feature type="compositionally biased region" description="Polar residues" evidence="1">
    <location>
        <begin position="82"/>
        <end position="92"/>
    </location>
</feature>
<organism evidence="3 4">
    <name type="scientific">Eragrostis curvula</name>
    <name type="common">weeping love grass</name>
    <dbReference type="NCBI Taxonomy" id="38414"/>
    <lineage>
        <taxon>Eukaryota</taxon>
        <taxon>Viridiplantae</taxon>
        <taxon>Streptophyta</taxon>
        <taxon>Embryophyta</taxon>
        <taxon>Tracheophyta</taxon>
        <taxon>Spermatophyta</taxon>
        <taxon>Magnoliopsida</taxon>
        <taxon>Liliopsida</taxon>
        <taxon>Poales</taxon>
        <taxon>Poaceae</taxon>
        <taxon>PACMAD clade</taxon>
        <taxon>Chloridoideae</taxon>
        <taxon>Eragrostideae</taxon>
        <taxon>Eragrostidinae</taxon>
        <taxon>Eragrostis</taxon>
    </lineage>
</organism>
<dbReference type="Pfam" id="PF12274">
    <property type="entry name" value="DUF3615"/>
    <property type="match status" value="1"/>
</dbReference>
<comment type="caution">
    <text evidence="3">The sequence shown here is derived from an EMBL/GenBank/DDBJ whole genome shotgun (WGS) entry which is preliminary data.</text>
</comment>
<dbReference type="PANTHER" id="PTHR33326">
    <property type="entry name" value="OS05G0543800 PROTEIN"/>
    <property type="match status" value="1"/>
</dbReference>
<evidence type="ECO:0000313" key="3">
    <source>
        <dbReference type="EMBL" id="TVU05878.1"/>
    </source>
</evidence>
<reference evidence="3 4" key="1">
    <citation type="journal article" date="2019" name="Sci. Rep.">
        <title>A high-quality genome of Eragrostis curvula grass provides insights into Poaceae evolution and supports new strategies to enhance forage quality.</title>
        <authorList>
            <person name="Carballo J."/>
            <person name="Santos B.A.C.M."/>
            <person name="Zappacosta D."/>
            <person name="Garbus I."/>
            <person name="Selva J.P."/>
            <person name="Gallo C.A."/>
            <person name="Diaz A."/>
            <person name="Albertini E."/>
            <person name="Caccamo M."/>
            <person name="Echenique V."/>
        </authorList>
    </citation>
    <scope>NUCLEOTIDE SEQUENCE [LARGE SCALE GENOMIC DNA]</scope>
    <source>
        <strain evidence="4">cv. Victoria</strain>
        <tissue evidence="3">Leaf</tissue>
    </source>
</reference>
<feature type="region of interest" description="Disordered" evidence="1">
    <location>
        <begin position="45"/>
        <end position="94"/>
    </location>
</feature>
<sequence>MIIILFRSAELREHEEYLKEHTFDTIEDLFQFFCNSQRAARAMNQAASEQSSLHKFESQPEKAQPVQAPEEAQQVLTHEETQPAQGQYSKGSNSKEEIAQAGMKWMIEEVMVAFKNYLERKDDLKDCDYKLDELCNQCFSVENYNHIFHHFNFTVNMKTAGSTDWTSVLYFAEVKEIFGRKIYFCCPLEPEENGHCYACKNQGIDDLKHPIVGAFDRGSPDSTFPFTYDAYSDDDDSDDDNEEEVYNEAWRMRMRAAGVMVG</sequence>
<dbReference type="Proteomes" id="UP000324897">
    <property type="component" value="Unassembled WGS sequence"/>
</dbReference>
<dbReference type="AlphaFoldDB" id="A0A5J9T4I3"/>
<feature type="domain" description="DUF3615" evidence="2">
    <location>
        <begin position="111"/>
        <end position="210"/>
    </location>
</feature>